<evidence type="ECO:0000313" key="1">
    <source>
        <dbReference type="EnsemblPlants" id="cds.evm.model.09.346"/>
    </source>
</evidence>
<evidence type="ECO:0000313" key="2">
    <source>
        <dbReference type="Proteomes" id="UP000596661"/>
    </source>
</evidence>
<dbReference type="EMBL" id="UZAU01000723">
    <property type="status" value="NOT_ANNOTATED_CDS"/>
    <property type="molecule type" value="Genomic_DNA"/>
</dbReference>
<dbReference type="Proteomes" id="UP000596661">
    <property type="component" value="Chromosome 9"/>
</dbReference>
<organism evidence="1 2">
    <name type="scientific">Cannabis sativa</name>
    <name type="common">Hemp</name>
    <name type="synonym">Marijuana</name>
    <dbReference type="NCBI Taxonomy" id="3483"/>
    <lineage>
        <taxon>Eukaryota</taxon>
        <taxon>Viridiplantae</taxon>
        <taxon>Streptophyta</taxon>
        <taxon>Embryophyta</taxon>
        <taxon>Tracheophyta</taxon>
        <taxon>Spermatophyta</taxon>
        <taxon>Magnoliopsida</taxon>
        <taxon>eudicotyledons</taxon>
        <taxon>Gunneridae</taxon>
        <taxon>Pentapetalae</taxon>
        <taxon>rosids</taxon>
        <taxon>fabids</taxon>
        <taxon>Rosales</taxon>
        <taxon>Cannabaceae</taxon>
        <taxon>Cannabis</taxon>
    </lineage>
</organism>
<evidence type="ECO:0008006" key="3">
    <source>
        <dbReference type="Google" id="ProtNLM"/>
    </source>
</evidence>
<reference evidence="1" key="2">
    <citation type="submission" date="2021-03" db="UniProtKB">
        <authorList>
            <consortium name="EnsemblPlants"/>
        </authorList>
    </citation>
    <scope>IDENTIFICATION</scope>
</reference>
<dbReference type="PANTHER" id="PTHR11439:SF483">
    <property type="entry name" value="PEPTIDE SYNTHASE GLIP-LIKE, PUTATIVE (AFU_ORTHOLOGUE AFUA_3G12920)-RELATED"/>
    <property type="match status" value="1"/>
</dbReference>
<dbReference type="AlphaFoldDB" id="A0A803QFV3"/>
<dbReference type="PANTHER" id="PTHR11439">
    <property type="entry name" value="GAG-POL-RELATED RETROTRANSPOSON"/>
    <property type="match status" value="1"/>
</dbReference>
<dbReference type="EnsemblPlants" id="evm.model.09.346">
    <property type="protein sequence ID" value="cds.evm.model.09.346"/>
    <property type="gene ID" value="evm.TU.09.346"/>
</dbReference>
<dbReference type="OMA" id="IHTREMI"/>
<accession>A0A803QFV3</accession>
<protein>
    <recommendedName>
        <fullName evidence="3">Retrovirus-related Pol polyprotein from transposon TNT 1-94</fullName>
    </recommendedName>
</protein>
<reference evidence="1" key="1">
    <citation type="submission" date="2018-11" db="EMBL/GenBank/DDBJ databases">
        <authorList>
            <person name="Grassa J C."/>
        </authorList>
    </citation>
    <scope>NUCLEOTIDE SEQUENCE [LARGE SCALE GENOMIC DNA]</scope>
</reference>
<dbReference type="Gramene" id="evm.model.09.346">
    <property type="protein sequence ID" value="cds.evm.model.09.346"/>
    <property type="gene ID" value="evm.TU.09.346"/>
</dbReference>
<name>A0A803QFV3_CANSA</name>
<keyword evidence="2" id="KW-1185">Reference proteome</keyword>
<dbReference type="CDD" id="cd09272">
    <property type="entry name" value="RNase_HI_RT_Ty1"/>
    <property type="match status" value="1"/>
</dbReference>
<sequence>MAATKAIKGALWLKGLAKEMGFKTDNITMFCDNQSALHLIKNPMLHERSKHIDIKMHFNRDVISSKEIQVQKIHTNHNPADMSPRQ</sequence>
<proteinExistence type="predicted"/>